<proteinExistence type="predicted"/>
<evidence type="ECO:0000313" key="3">
    <source>
        <dbReference type="EMBL" id="ATX67451.1"/>
    </source>
</evidence>
<dbReference type="EMBL" id="CP024899">
    <property type="protein sequence ID" value="ATX67451.1"/>
    <property type="molecule type" value="Genomic_DNA"/>
</dbReference>
<dbReference type="OrthoDB" id="7869154at2"/>
<sequence>MMRRLAHTKPRAARLQFQDEPQTMAHQSLNTGMQCRPDGQCRLRAFLRDERAVSAIEFALVAPMLTLALLAMVDIGLAISERMTIGHVLRAGAQGAAEDIGVSAVDQILRMTAEKNMVVAPTSASDATLELDVRLFHACPEDPSTPVGQNTTCDGATPTHIFYVLSGTKTYTGLFMPSFSQSRELWVQVR</sequence>
<feature type="transmembrane region" description="Helical" evidence="1">
    <location>
        <begin position="52"/>
        <end position="73"/>
    </location>
</feature>
<keyword evidence="4" id="KW-1185">Reference proteome</keyword>
<protein>
    <submittedName>
        <fullName evidence="3">Pilus assembly protein</fullName>
    </submittedName>
</protein>
<gene>
    <name evidence="3" type="ORF">BG454_17880</name>
</gene>
<evidence type="ECO:0000256" key="1">
    <source>
        <dbReference type="SAM" id="Phobius"/>
    </source>
</evidence>
<dbReference type="Proteomes" id="UP000228948">
    <property type="component" value="Chromosome"/>
</dbReference>
<keyword evidence="1" id="KW-0812">Transmembrane</keyword>
<dbReference type="Pfam" id="PF07811">
    <property type="entry name" value="TadE"/>
    <property type="match status" value="1"/>
</dbReference>
<dbReference type="AlphaFoldDB" id="A0A2K8KDC7"/>
<reference evidence="3 4" key="1">
    <citation type="submission" date="2017-11" db="EMBL/GenBank/DDBJ databases">
        <title>Revised Sequence and Annotation of the Rhodobaca barguzinensis strain alga05 Genome.</title>
        <authorList>
            <person name="Kopejtka K."/>
            <person name="Tomasch J.M."/>
            <person name="Bunk B."/>
            <person name="Koblizek M."/>
        </authorList>
    </citation>
    <scope>NUCLEOTIDE SEQUENCE [LARGE SCALE GENOMIC DNA]</scope>
    <source>
        <strain evidence="4">alga05</strain>
    </source>
</reference>
<keyword evidence="1" id="KW-0472">Membrane</keyword>
<dbReference type="KEGG" id="rbg:BG454_17880"/>
<evidence type="ECO:0000259" key="2">
    <source>
        <dbReference type="Pfam" id="PF07811"/>
    </source>
</evidence>
<evidence type="ECO:0000313" key="4">
    <source>
        <dbReference type="Proteomes" id="UP000228948"/>
    </source>
</evidence>
<organism evidence="3 4">
    <name type="scientific">Roseinatronobacter bogoriensis subsp. barguzinensis</name>
    <dbReference type="NCBI Taxonomy" id="441209"/>
    <lineage>
        <taxon>Bacteria</taxon>
        <taxon>Pseudomonadati</taxon>
        <taxon>Pseudomonadota</taxon>
        <taxon>Alphaproteobacteria</taxon>
        <taxon>Rhodobacterales</taxon>
        <taxon>Paracoccaceae</taxon>
        <taxon>Roseinatronobacter</taxon>
    </lineage>
</organism>
<keyword evidence="1" id="KW-1133">Transmembrane helix</keyword>
<dbReference type="STRING" id="441209.GCA_001870665_03444"/>
<accession>A0A2K8KDC7</accession>
<name>A0A2K8KDC7_9RHOB</name>
<dbReference type="InterPro" id="IPR012495">
    <property type="entry name" value="TadE-like_dom"/>
</dbReference>
<feature type="domain" description="TadE-like" evidence="2">
    <location>
        <begin position="53"/>
        <end position="93"/>
    </location>
</feature>